<proteinExistence type="predicted"/>
<dbReference type="Proteomes" id="UP001153332">
    <property type="component" value="Unassembled WGS sequence"/>
</dbReference>
<keyword evidence="2" id="KW-1185">Reference proteome</keyword>
<organism evidence="1 2">
    <name type="scientific">Lasiodiplodia mahajangana</name>
    <dbReference type="NCBI Taxonomy" id="1108764"/>
    <lineage>
        <taxon>Eukaryota</taxon>
        <taxon>Fungi</taxon>
        <taxon>Dikarya</taxon>
        <taxon>Ascomycota</taxon>
        <taxon>Pezizomycotina</taxon>
        <taxon>Dothideomycetes</taxon>
        <taxon>Dothideomycetes incertae sedis</taxon>
        <taxon>Botryosphaeriales</taxon>
        <taxon>Botryosphaeriaceae</taxon>
        <taxon>Lasiodiplodia</taxon>
    </lineage>
</organism>
<feature type="unsure residue" description="I or L" evidence="1">
    <location>
        <position position="793"/>
    </location>
</feature>
<protein>
    <submittedName>
        <fullName evidence="1">Uncharacterized protein</fullName>
    </submittedName>
</protein>
<sequence>MSGLRQRMRSVFSQPEDDAAESSRMGVQRPTTRPALEVLYPGLDEIEVDIVAVHGLGSNVDWSWTCQDQQPPVHWLKDKKMLPNVVPRARIIAYNYESRWHANAPKTRLALCGEELAKSLHSFRTDAPERPIIFIAHSLGGLVVLYALLHADRTENLKYLSMSTVGFAPLGTPFRGTKMQNLAKNVARLMGPLGSHSGIITDLDQDNKHLADDVHAFSQLRNRLNITITCFFELQKSDYGEKIRLAGWARQMVVEEESAHIPGWGRAPLNTDHFKLNKFSGPGDPSFQTVSDELRSMCANWMRVIELRKELTQGRHFMVPFGRNDNFVGRNAILEQLLERVPPSANKDDCQRTTVEGLGGIGKTQLAIETAYRVRDTYPDCSVFWVPVVDFTSFENAYREIGKLLNIPGIYDGKEDVKMSVKTGLEHSRTGSWLLIIDNADDLDMLFQDAKLANYLPFSRQGSILFTTRYHEVTVRLDIPTRNAITLHEMNYDEALDLLQNGLQENQRGDDESNQRLLEYLAHLPLAIKQASAYMASNRNVTVPQYLEFCGSSDTDLIGLLSRQFEDRHRYKDQAENQNPVATTWLISFKHISQHNPQAAAYLKFICLLAEKDIPLSLLPATSRIEMAEAVGVLYAYAFILRRDKPDSFDIHRLVRLVMRSWLQENGEWEEWIANVAQRLTDEYPHPEHENREIWTRYLPHGKEVLEINGVKRKEYSDLLFNVAGSQSVLGKYTEAENLYRQTLRIDEEALGKSHPETLHSMNNLASALCNLGEYEEGEKICRQTLELREEVLGKRHPDTLNSMNNLANALHDLGKYEEAEKIYWQTLDLREEVLGKMHPETLSSIHNIAHFLSCQEKYEEAEKLWQQVLRLREEVLGKMHPDTLRCIDDLAWVLRSQGKHKQAEEILALKPV</sequence>
<feature type="unsure residue" description="D or N" evidence="1">
    <location>
        <position position="799"/>
    </location>
</feature>
<dbReference type="EMBL" id="JAPUUL010001097">
    <property type="protein sequence ID" value="KAJ8128352.1"/>
    <property type="molecule type" value="Genomic_DNA"/>
</dbReference>
<reference evidence="1" key="1">
    <citation type="submission" date="2022-12" db="EMBL/GenBank/DDBJ databases">
        <title>Genome Sequence of Lasiodiplodia mahajangana.</title>
        <authorList>
            <person name="Buettner E."/>
        </authorList>
    </citation>
    <scope>NUCLEOTIDE SEQUENCE</scope>
    <source>
        <strain evidence="1">VT137</strain>
    </source>
</reference>
<evidence type="ECO:0000313" key="1">
    <source>
        <dbReference type="EMBL" id="KAJ8128352.1"/>
    </source>
</evidence>
<comment type="caution">
    <text evidence="1">The sequence shown here is derived from an EMBL/GenBank/DDBJ whole genome shotgun (WGS) entry which is preliminary data.</text>
</comment>
<gene>
    <name evidence="1" type="ORF">O1611_g5282</name>
</gene>
<accession>A0ACC2JMA8</accession>
<name>A0ACC2JMA8_9PEZI</name>
<evidence type="ECO:0000313" key="2">
    <source>
        <dbReference type="Proteomes" id="UP001153332"/>
    </source>
</evidence>